<accession>A0A8T2L2R6</accession>
<dbReference type="SMART" id="SM00355">
    <property type="entry name" value="ZnF_C2H2"/>
    <property type="match status" value="3"/>
</dbReference>
<evidence type="ECO:0000256" key="1">
    <source>
        <dbReference type="SAM" id="MobiDB-lite"/>
    </source>
</evidence>
<evidence type="ECO:0000259" key="2">
    <source>
        <dbReference type="SMART" id="SM00355"/>
    </source>
</evidence>
<dbReference type="PANTHER" id="PTHR17609:SF3">
    <property type="entry name" value="SAP DOMAIN-CONTAINING PROTEIN"/>
    <property type="match status" value="1"/>
</dbReference>
<evidence type="ECO:0000313" key="4">
    <source>
        <dbReference type="Proteomes" id="UP000752171"/>
    </source>
</evidence>
<dbReference type="InterPro" id="IPR013087">
    <property type="entry name" value="Znf_C2H2_type"/>
</dbReference>
<name>A0A8T2L2R6_ASTMX</name>
<proteinExistence type="predicted"/>
<dbReference type="Proteomes" id="UP000752171">
    <property type="component" value="Unassembled WGS sequence"/>
</dbReference>
<protein>
    <recommendedName>
        <fullName evidence="2">C2H2-type domain-containing protein</fullName>
    </recommendedName>
</protein>
<feature type="domain" description="C2H2-type" evidence="2">
    <location>
        <begin position="74"/>
        <end position="94"/>
    </location>
</feature>
<dbReference type="EMBL" id="JAICCE010000017">
    <property type="protein sequence ID" value="KAG9266030.1"/>
    <property type="molecule type" value="Genomic_DNA"/>
</dbReference>
<comment type="caution">
    <text evidence="3">The sequence shown here is derived from an EMBL/GenBank/DDBJ whole genome shotgun (WGS) entry which is preliminary data.</text>
</comment>
<feature type="compositionally biased region" description="Polar residues" evidence="1">
    <location>
        <begin position="205"/>
        <end position="217"/>
    </location>
</feature>
<evidence type="ECO:0000313" key="3">
    <source>
        <dbReference type="EMBL" id="KAG9266030.1"/>
    </source>
</evidence>
<sequence>MHASIRKGNSVPKYEKCGTCCKKYHCPLCSVEHYKPSSATKLRTHLKLHFNRAVQHEEYTIHRCGLGCRVQLHYHCTYCQSTVLRKEDFENHLIVCKTKQSTPLSKQCSSSPKLCPPSAEPCTPSIEPCTPSIEPCTPRIEPCTPSIEPCTPSIEPCTPRIEPCPPSTKLQAPSAKPCAPSAKPCAPSAKVRAPGTKQLLPSVKPSPSSARPCTSSAETCPIKAEEADLEIHTLKRVRVRPVVREKCPMCKVLMNKRNIKKHIERKHTNQELFEVF</sequence>
<feature type="domain" description="C2H2-type" evidence="2">
    <location>
        <begin position="245"/>
        <end position="267"/>
    </location>
</feature>
<feature type="region of interest" description="Disordered" evidence="1">
    <location>
        <begin position="196"/>
        <end position="217"/>
    </location>
</feature>
<dbReference type="PANTHER" id="PTHR17609">
    <property type="entry name" value="HMG DOMAIN-CONTAINING PROTEIN 3"/>
    <property type="match status" value="1"/>
</dbReference>
<feature type="domain" description="C2H2-type" evidence="2">
    <location>
        <begin position="24"/>
        <end position="49"/>
    </location>
</feature>
<organism evidence="3 4">
    <name type="scientific">Astyanax mexicanus</name>
    <name type="common">Blind cave fish</name>
    <name type="synonym">Astyanax fasciatus mexicanus</name>
    <dbReference type="NCBI Taxonomy" id="7994"/>
    <lineage>
        <taxon>Eukaryota</taxon>
        <taxon>Metazoa</taxon>
        <taxon>Chordata</taxon>
        <taxon>Craniata</taxon>
        <taxon>Vertebrata</taxon>
        <taxon>Euteleostomi</taxon>
        <taxon>Actinopterygii</taxon>
        <taxon>Neopterygii</taxon>
        <taxon>Teleostei</taxon>
        <taxon>Ostariophysi</taxon>
        <taxon>Characiformes</taxon>
        <taxon>Characoidei</taxon>
        <taxon>Acestrorhamphidae</taxon>
        <taxon>Acestrorhamphinae</taxon>
        <taxon>Astyanax</taxon>
    </lineage>
</organism>
<dbReference type="InterPro" id="IPR039598">
    <property type="entry name" value="HMGXB3"/>
</dbReference>
<gene>
    <name evidence="3" type="ORF">AMEX_G20528</name>
</gene>
<dbReference type="AlphaFoldDB" id="A0A8T2L2R6"/>
<reference evidence="3 4" key="1">
    <citation type="submission" date="2021-07" db="EMBL/GenBank/DDBJ databases">
        <authorList>
            <person name="Imarazene B."/>
            <person name="Zahm M."/>
            <person name="Klopp C."/>
            <person name="Cabau C."/>
            <person name="Beille S."/>
            <person name="Jouanno E."/>
            <person name="Castinel A."/>
            <person name="Lluch J."/>
            <person name="Gil L."/>
            <person name="Kuchtly C."/>
            <person name="Lopez Roques C."/>
            <person name="Donnadieu C."/>
            <person name="Parrinello H."/>
            <person name="Journot L."/>
            <person name="Du K."/>
            <person name="Schartl M."/>
            <person name="Retaux S."/>
            <person name="Guiguen Y."/>
        </authorList>
    </citation>
    <scope>NUCLEOTIDE SEQUENCE [LARGE SCALE GENOMIC DNA]</scope>
    <source>
        <strain evidence="3">Pach_M1</strain>
        <tissue evidence="3">Testis</tissue>
    </source>
</reference>